<keyword evidence="8 17" id="KW-0808">Transferase</keyword>
<sequence>MAKNPLLLVPNIITIARILAIIPIVWLVMQGDIVLRLVALIIYVIAAASDWLDGYLARAWNQYSPFGRMLDPIADKLLVGILIAALAWDGSFSGWDMIPACAILFREFFIPGLREFLGNIKVVLPVSWLAKWKTTIQLVALAVVLLERIVPGLGLVSDILLWLAAILTVWTGFQYLRASWPHLVEEQK</sequence>
<keyword evidence="11" id="KW-0443">Lipid metabolism</keyword>
<dbReference type="OrthoDB" id="9796672at2"/>
<evidence type="ECO:0000256" key="4">
    <source>
        <dbReference type="ARBA" id="ARBA00010441"/>
    </source>
</evidence>
<dbReference type="Proteomes" id="UP000315364">
    <property type="component" value="Chromosome"/>
</dbReference>
<comment type="subcellular location">
    <subcellularLocation>
        <location evidence="1">Membrane</location>
        <topology evidence="1">Multi-pass membrane protein</topology>
    </subcellularLocation>
</comment>
<dbReference type="AlphaFoldDB" id="A0A5B8LRW5"/>
<dbReference type="Gene3D" id="1.20.120.1760">
    <property type="match status" value="1"/>
</dbReference>
<dbReference type="KEGG" id="dea:FPZ08_09565"/>
<evidence type="ECO:0000256" key="3">
    <source>
        <dbReference type="ARBA" id="ARBA00005189"/>
    </source>
</evidence>
<comment type="pathway">
    <text evidence="2">Phospholipid metabolism; phosphatidylglycerol biosynthesis; phosphatidylglycerol from CDP-diacylglycerol: step 1/2.</text>
</comment>
<evidence type="ECO:0000256" key="5">
    <source>
        <dbReference type="ARBA" id="ARBA00013170"/>
    </source>
</evidence>
<dbReference type="InterPro" id="IPR004570">
    <property type="entry name" value="Phosphatidylglycerol_P_synth"/>
</dbReference>
<evidence type="ECO:0000313" key="20">
    <source>
        <dbReference type="Proteomes" id="UP000315364"/>
    </source>
</evidence>
<dbReference type="GO" id="GO:0046474">
    <property type="term" value="P:glycerophospholipid biosynthetic process"/>
    <property type="evidence" value="ECO:0007669"/>
    <property type="project" value="TreeGrafter"/>
</dbReference>
<gene>
    <name evidence="19" type="primary">pgsA</name>
    <name evidence="19" type="ORF">FPZ08_09565</name>
</gene>
<keyword evidence="14" id="KW-1208">Phospholipid metabolism</keyword>
<comment type="catalytic activity">
    <reaction evidence="15">
        <text>a CDP-1,2-diacyl-sn-glycerol + sn-glycerol 3-phosphate = a 1,2-diacyl-sn-glycero-3-phospho-(1'-sn-glycero-3'-phosphate) + CMP + H(+)</text>
        <dbReference type="Rhea" id="RHEA:12593"/>
        <dbReference type="ChEBI" id="CHEBI:15378"/>
        <dbReference type="ChEBI" id="CHEBI:57597"/>
        <dbReference type="ChEBI" id="CHEBI:58332"/>
        <dbReference type="ChEBI" id="CHEBI:60110"/>
        <dbReference type="ChEBI" id="CHEBI:60377"/>
        <dbReference type="EC" id="2.7.8.5"/>
    </reaction>
</comment>
<evidence type="ECO:0000256" key="16">
    <source>
        <dbReference type="NCBIfam" id="TIGR00560"/>
    </source>
</evidence>
<evidence type="ECO:0000313" key="19">
    <source>
        <dbReference type="EMBL" id="QDZ10978.1"/>
    </source>
</evidence>
<dbReference type="PROSITE" id="PS00379">
    <property type="entry name" value="CDP_ALCOHOL_P_TRANSF"/>
    <property type="match status" value="1"/>
</dbReference>
<protein>
    <recommendedName>
        <fullName evidence="6 16">CDP-diacylglycerol--glycerol-3-phosphate 3-phosphatidyltransferase</fullName>
        <ecNumber evidence="5 16">2.7.8.5</ecNumber>
    </recommendedName>
</protein>
<feature type="transmembrane region" description="Helical" evidence="18">
    <location>
        <begin position="125"/>
        <end position="146"/>
    </location>
</feature>
<dbReference type="NCBIfam" id="TIGR00560">
    <property type="entry name" value="pgsA"/>
    <property type="match status" value="1"/>
</dbReference>
<name>A0A5B8LRW5_9HYPH</name>
<evidence type="ECO:0000256" key="18">
    <source>
        <dbReference type="SAM" id="Phobius"/>
    </source>
</evidence>
<keyword evidence="10 18" id="KW-1133">Transmembrane helix</keyword>
<comment type="pathway">
    <text evidence="3">Lipid metabolism.</text>
</comment>
<proteinExistence type="inferred from homology"/>
<dbReference type="RefSeq" id="WP_146289762.1">
    <property type="nucleotide sequence ID" value="NZ_CP042304.1"/>
</dbReference>
<dbReference type="InterPro" id="IPR000462">
    <property type="entry name" value="CDP-OH_P_trans"/>
</dbReference>
<evidence type="ECO:0000256" key="8">
    <source>
        <dbReference type="ARBA" id="ARBA00022679"/>
    </source>
</evidence>
<dbReference type="Pfam" id="PF01066">
    <property type="entry name" value="CDP-OH_P_transf"/>
    <property type="match status" value="1"/>
</dbReference>
<evidence type="ECO:0000256" key="6">
    <source>
        <dbReference type="ARBA" id="ARBA00014944"/>
    </source>
</evidence>
<keyword evidence="9 18" id="KW-0812">Transmembrane</keyword>
<evidence type="ECO:0000256" key="2">
    <source>
        <dbReference type="ARBA" id="ARBA00005042"/>
    </source>
</evidence>
<evidence type="ECO:0000256" key="11">
    <source>
        <dbReference type="ARBA" id="ARBA00023098"/>
    </source>
</evidence>
<dbReference type="PANTHER" id="PTHR14269:SF62">
    <property type="entry name" value="CDP-DIACYLGLYCEROL--GLYCEROL-3-PHOSPHATE 3-PHOSPHATIDYLTRANSFERASE 1, CHLOROPLASTIC"/>
    <property type="match status" value="1"/>
</dbReference>
<dbReference type="PANTHER" id="PTHR14269">
    <property type="entry name" value="CDP-DIACYLGLYCEROL--GLYCEROL-3-PHOSPHATE 3-PHOSPHATIDYLTRANSFERASE-RELATED"/>
    <property type="match status" value="1"/>
</dbReference>
<dbReference type="InterPro" id="IPR043130">
    <property type="entry name" value="CDP-OH_PTrfase_TM_dom"/>
</dbReference>
<comment type="similarity">
    <text evidence="4 17">Belongs to the CDP-alcohol phosphatidyltransferase class-I family.</text>
</comment>
<evidence type="ECO:0000256" key="9">
    <source>
        <dbReference type="ARBA" id="ARBA00022692"/>
    </source>
</evidence>
<evidence type="ECO:0000256" key="10">
    <source>
        <dbReference type="ARBA" id="ARBA00022989"/>
    </source>
</evidence>
<evidence type="ECO:0000256" key="7">
    <source>
        <dbReference type="ARBA" id="ARBA00022516"/>
    </source>
</evidence>
<evidence type="ECO:0000256" key="17">
    <source>
        <dbReference type="RuleBase" id="RU003750"/>
    </source>
</evidence>
<feature type="transmembrane region" description="Helical" evidence="18">
    <location>
        <begin position="33"/>
        <end position="56"/>
    </location>
</feature>
<dbReference type="EC" id="2.7.8.5" evidence="5 16"/>
<dbReference type="GO" id="GO:0016020">
    <property type="term" value="C:membrane"/>
    <property type="evidence" value="ECO:0007669"/>
    <property type="project" value="UniProtKB-SubCell"/>
</dbReference>
<keyword evidence="13" id="KW-0594">Phospholipid biosynthesis</keyword>
<evidence type="ECO:0000256" key="13">
    <source>
        <dbReference type="ARBA" id="ARBA00023209"/>
    </source>
</evidence>
<dbReference type="PIRSF" id="PIRSF000847">
    <property type="entry name" value="Phos_ph_gly_syn"/>
    <property type="match status" value="1"/>
</dbReference>
<dbReference type="GO" id="GO:0008444">
    <property type="term" value="F:CDP-diacylglycerol-glycerol-3-phosphate 3-phosphatidyltransferase activity"/>
    <property type="evidence" value="ECO:0007669"/>
    <property type="project" value="UniProtKB-UniRule"/>
</dbReference>
<evidence type="ECO:0000256" key="1">
    <source>
        <dbReference type="ARBA" id="ARBA00004141"/>
    </source>
</evidence>
<dbReference type="InterPro" id="IPR050324">
    <property type="entry name" value="CDP-alcohol_PTase-I"/>
</dbReference>
<evidence type="ECO:0000256" key="15">
    <source>
        <dbReference type="ARBA" id="ARBA00048586"/>
    </source>
</evidence>
<keyword evidence="7" id="KW-0444">Lipid biosynthesis</keyword>
<dbReference type="EMBL" id="CP042304">
    <property type="protein sequence ID" value="QDZ10978.1"/>
    <property type="molecule type" value="Genomic_DNA"/>
</dbReference>
<evidence type="ECO:0000256" key="14">
    <source>
        <dbReference type="ARBA" id="ARBA00023264"/>
    </source>
</evidence>
<keyword evidence="12 18" id="KW-0472">Membrane</keyword>
<feature type="transmembrane region" description="Helical" evidence="18">
    <location>
        <begin position="153"/>
        <end position="173"/>
    </location>
</feature>
<accession>A0A5B8LRW5</accession>
<reference evidence="19 20" key="1">
    <citation type="submission" date="2019-07" db="EMBL/GenBank/DDBJ databases">
        <title>Full genome sequence of Devosia sp. Gsoil 520.</title>
        <authorList>
            <person name="Im W.-T."/>
        </authorList>
    </citation>
    <scope>NUCLEOTIDE SEQUENCE [LARGE SCALE GENOMIC DNA]</scope>
    <source>
        <strain evidence="19 20">Gsoil 520</strain>
    </source>
</reference>
<feature type="transmembrane region" description="Helical" evidence="18">
    <location>
        <begin position="77"/>
        <end position="105"/>
    </location>
</feature>
<feature type="transmembrane region" description="Helical" evidence="18">
    <location>
        <begin position="7"/>
        <end position="27"/>
    </location>
</feature>
<keyword evidence="20" id="KW-1185">Reference proteome</keyword>
<organism evidence="19 20">
    <name type="scientific">Devosia ginsengisoli</name>
    <dbReference type="NCBI Taxonomy" id="400770"/>
    <lineage>
        <taxon>Bacteria</taxon>
        <taxon>Pseudomonadati</taxon>
        <taxon>Pseudomonadota</taxon>
        <taxon>Alphaproteobacteria</taxon>
        <taxon>Hyphomicrobiales</taxon>
        <taxon>Devosiaceae</taxon>
        <taxon>Devosia</taxon>
    </lineage>
</organism>
<evidence type="ECO:0000256" key="12">
    <source>
        <dbReference type="ARBA" id="ARBA00023136"/>
    </source>
</evidence>
<dbReference type="InterPro" id="IPR048254">
    <property type="entry name" value="CDP_ALCOHOL_P_TRANSF_CS"/>
</dbReference>